<reference evidence="2" key="1">
    <citation type="submission" date="2023-07" db="EMBL/GenBank/DDBJ databases">
        <authorList>
            <consortium name="CYATHOMIX"/>
        </authorList>
    </citation>
    <scope>NUCLEOTIDE SEQUENCE</scope>
    <source>
        <strain evidence="2">N/A</strain>
    </source>
</reference>
<evidence type="ECO:0000256" key="1">
    <source>
        <dbReference type="SAM" id="SignalP"/>
    </source>
</evidence>
<sequence length="180" mass="20777">MLPIVLLLIALTHPTLQNRFKRLSAYDPANLLLPQRREDVPAYRIRPYRPRLRVVLAEVTKKFNGKEIPIWLGDGFVRIPKRPVLSRAQVIEDSAEQGIEVHFGGGSRPHYPYPRVPAPYRPTEWKTTTYPPVMYTLGPGRVPPAREPFKAEMEKVVPLKQPYMGTDSLIIFKKKKRPHH</sequence>
<gene>
    <name evidence="2" type="ORF">CYNAS_LOCUS19197</name>
</gene>
<dbReference type="EMBL" id="CATQJL010000316">
    <property type="protein sequence ID" value="CAJ0607214.1"/>
    <property type="molecule type" value="Genomic_DNA"/>
</dbReference>
<protein>
    <submittedName>
        <fullName evidence="2">Uncharacterized protein</fullName>
    </submittedName>
</protein>
<keyword evidence="3" id="KW-1185">Reference proteome</keyword>
<name>A0AA36HBS7_CYLNA</name>
<organism evidence="2 3">
    <name type="scientific">Cylicocyclus nassatus</name>
    <name type="common">Nematode worm</name>
    <dbReference type="NCBI Taxonomy" id="53992"/>
    <lineage>
        <taxon>Eukaryota</taxon>
        <taxon>Metazoa</taxon>
        <taxon>Ecdysozoa</taxon>
        <taxon>Nematoda</taxon>
        <taxon>Chromadorea</taxon>
        <taxon>Rhabditida</taxon>
        <taxon>Rhabditina</taxon>
        <taxon>Rhabditomorpha</taxon>
        <taxon>Strongyloidea</taxon>
        <taxon>Strongylidae</taxon>
        <taxon>Cylicocyclus</taxon>
    </lineage>
</organism>
<feature type="chain" id="PRO_5041465590" evidence="1">
    <location>
        <begin position="18"/>
        <end position="180"/>
    </location>
</feature>
<comment type="caution">
    <text evidence="2">The sequence shown here is derived from an EMBL/GenBank/DDBJ whole genome shotgun (WGS) entry which is preliminary data.</text>
</comment>
<proteinExistence type="predicted"/>
<dbReference type="Proteomes" id="UP001176961">
    <property type="component" value="Unassembled WGS sequence"/>
</dbReference>
<dbReference type="AlphaFoldDB" id="A0AA36HBS7"/>
<feature type="signal peptide" evidence="1">
    <location>
        <begin position="1"/>
        <end position="17"/>
    </location>
</feature>
<evidence type="ECO:0000313" key="3">
    <source>
        <dbReference type="Proteomes" id="UP001176961"/>
    </source>
</evidence>
<accession>A0AA36HBS7</accession>
<evidence type="ECO:0000313" key="2">
    <source>
        <dbReference type="EMBL" id="CAJ0607214.1"/>
    </source>
</evidence>
<keyword evidence="1" id="KW-0732">Signal</keyword>